<gene>
    <name evidence="6" type="ORF">C942_01071</name>
</gene>
<dbReference type="SUPFAM" id="SSF53850">
    <property type="entry name" value="Periplasmic binding protein-like II"/>
    <property type="match status" value="1"/>
</dbReference>
<reference evidence="6 7" key="1">
    <citation type="submission" date="2012-12" db="EMBL/GenBank/DDBJ databases">
        <title>Genome Assembly of Photobacterium sp. AK15.</title>
        <authorList>
            <person name="Khatri I."/>
            <person name="Vaidya B."/>
            <person name="Srinivas T.N.R."/>
            <person name="Subramanian S."/>
            <person name="Pinnaka A."/>
        </authorList>
    </citation>
    <scope>NUCLEOTIDE SEQUENCE [LARGE SCALE GENOMIC DNA]</scope>
    <source>
        <strain evidence="6 7">AK15</strain>
    </source>
</reference>
<dbReference type="Proteomes" id="UP000011134">
    <property type="component" value="Unassembled WGS sequence"/>
</dbReference>
<evidence type="ECO:0000313" key="6">
    <source>
        <dbReference type="EMBL" id="ELR65457.1"/>
    </source>
</evidence>
<keyword evidence="7" id="KW-1185">Reference proteome</keyword>
<name>L8JDG6_9GAMM</name>
<dbReference type="OrthoDB" id="5526340at2"/>
<evidence type="ECO:0000259" key="5">
    <source>
        <dbReference type="PROSITE" id="PS50931"/>
    </source>
</evidence>
<sequence length="313" mass="35600">MDHKQALIANMHTFSVAAKFLSFTKAAEDLCLTQGAVSQRIKKLEEQLGFKLFVRLTRRLELTPEGERMLATLNASFDRIFAEMEDIRFNELRGELYIGVAPTFGQAWLLPRLSKFQALYPSLNVKIRVKASRLDFQNEPVDLAIYYGDAHHSDFYCKRLFDETLTPVCSPDYAEKLGLLHNSNGDEDSVLPELLQSKLSQACFIHCTESLDAISPNHEWQQWLEGVDVEIDTSQQQYVFNHAEMAISAARQSMGIAMGRYELVRHYIEQGELVAPFKAINTGLGYDLICPKGLEKRPRFEAFANWIQSLLVG</sequence>
<proteinExistence type="inferred from homology"/>
<dbReference type="PROSITE" id="PS50931">
    <property type="entry name" value="HTH_LYSR"/>
    <property type="match status" value="1"/>
</dbReference>
<keyword evidence="4" id="KW-0804">Transcription</keyword>
<dbReference type="GO" id="GO:0003700">
    <property type="term" value="F:DNA-binding transcription factor activity"/>
    <property type="evidence" value="ECO:0007669"/>
    <property type="project" value="InterPro"/>
</dbReference>
<dbReference type="InterPro" id="IPR005119">
    <property type="entry name" value="LysR_subst-bd"/>
</dbReference>
<dbReference type="InterPro" id="IPR000847">
    <property type="entry name" value="LysR_HTH_N"/>
</dbReference>
<dbReference type="InterPro" id="IPR058163">
    <property type="entry name" value="LysR-type_TF_proteobact-type"/>
</dbReference>
<evidence type="ECO:0000256" key="2">
    <source>
        <dbReference type="ARBA" id="ARBA00023015"/>
    </source>
</evidence>
<protein>
    <submittedName>
        <fullName evidence="6">Transcriptional regulator</fullName>
    </submittedName>
</protein>
<dbReference type="CDD" id="cd08432">
    <property type="entry name" value="PBP2_GcdR_TrpI_HvrB_AmpR_like"/>
    <property type="match status" value="1"/>
</dbReference>
<feature type="domain" description="HTH lysR-type" evidence="5">
    <location>
        <begin position="1"/>
        <end position="63"/>
    </location>
</feature>
<dbReference type="GO" id="GO:0006351">
    <property type="term" value="P:DNA-templated transcription"/>
    <property type="evidence" value="ECO:0007669"/>
    <property type="project" value="TreeGrafter"/>
</dbReference>
<dbReference type="SUPFAM" id="SSF46785">
    <property type="entry name" value="Winged helix' DNA-binding domain"/>
    <property type="match status" value="1"/>
</dbReference>
<dbReference type="GO" id="GO:0043565">
    <property type="term" value="F:sequence-specific DNA binding"/>
    <property type="evidence" value="ECO:0007669"/>
    <property type="project" value="TreeGrafter"/>
</dbReference>
<dbReference type="Pfam" id="PF00126">
    <property type="entry name" value="HTH_1"/>
    <property type="match status" value="1"/>
</dbReference>
<dbReference type="Gene3D" id="1.10.10.10">
    <property type="entry name" value="Winged helix-like DNA-binding domain superfamily/Winged helix DNA-binding domain"/>
    <property type="match status" value="1"/>
</dbReference>
<dbReference type="InterPro" id="IPR036390">
    <property type="entry name" value="WH_DNA-bd_sf"/>
</dbReference>
<accession>L8JDG6</accession>
<keyword evidence="2" id="KW-0805">Transcription regulation</keyword>
<dbReference type="PATRIC" id="fig|1056511.3.peg.2564"/>
<dbReference type="PANTHER" id="PTHR30537:SF32">
    <property type="entry name" value="HTH-TYPE TRANSCRIPTIONAL REGULATOR DSDC"/>
    <property type="match status" value="1"/>
</dbReference>
<dbReference type="Pfam" id="PF03466">
    <property type="entry name" value="LysR_substrate"/>
    <property type="match status" value="2"/>
</dbReference>
<evidence type="ECO:0000256" key="1">
    <source>
        <dbReference type="ARBA" id="ARBA00009437"/>
    </source>
</evidence>
<evidence type="ECO:0000256" key="4">
    <source>
        <dbReference type="ARBA" id="ARBA00023163"/>
    </source>
</evidence>
<dbReference type="PRINTS" id="PR00039">
    <property type="entry name" value="HTHLYSR"/>
</dbReference>
<organism evidence="6 7">
    <name type="scientific">Photobacterium marinum</name>
    <dbReference type="NCBI Taxonomy" id="1056511"/>
    <lineage>
        <taxon>Bacteria</taxon>
        <taxon>Pseudomonadati</taxon>
        <taxon>Pseudomonadota</taxon>
        <taxon>Gammaproteobacteria</taxon>
        <taxon>Vibrionales</taxon>
        <taxon>Vibrionaceae</taxon>
        <taxon>Photobacterium</taxon>
    </lineage>
</organism>
<dbReference type="EMBL" id="AMZO01000018">
    <property type="protein sequence ID" value="ELR65457.1"/>
    <property type="molecule type" value="Genomic_DNA"/>
</dbReference>
<dbReference type="FunFam" id="1.10.10.10:FF:000001">
    <property type="entry name" value="LysR family transcriptional regulator"/>
    <property type="match status" value="1"/>
</dbReference>
<evidence type="ECO:0000256" key="3">
    <source>
        <dbReference type="ARBA" id="ARBA00023125"/>
    </source>
</evidence>
<dbReference type="PANTHER" id="PTHR30537">
    <property type="entry name" value="HTH-TYPE TRANSCRIPTIONAL REGULATOR"/>
    <property type="match status" value="1"/>
</dbReference>
<keyword evidence="3" id="KW-0238">DNA-binding</keyword>
<comment type="caution">
    <text evidence="6">The sequence shown here is derived from an EMBL/GenBank/DDBJ whole genome shotgun (WGS) entry which is preliminary data.</text>
</comment>
<dbReference type="AlphaFoldDB" id="L8JDG6"/>
<dbReference type="RefSeq" id="WP_007466247.1">
    <property type="nucleotide sequence ID" value="NZ_AMZO01000018.1"/>
</dbReference>
<dbReference type="Gene3D" id="3.40.190.10">
    <property type="entry name" value="Periplasmic binding protein-like II"/>
    <property type="match status" value="2"/>
</dbReference>
<comment type="similarity">
    <text evidence="1">Belongs to the LysR transcriptional regulatory family.</text>
</comment>
<evidence type="ECO:0000313" key="7">
    <source>
        <dbReference type="Proteomes" id="UP000011134"/>
    </source>
</evidence>
<dbReference type="InterPro" id="IPR036388">
    <property type="entry name" value="WH-like_DNA-bd_sf"/>
</dbReference>